<name>A0A9I9EGJ2_CUCME</name>
<dbReference type="InterPro" id="IPR046796">
    <property type="entry name" value="Transposase_32_dom"/>
</dbReference>
<sequence length="326" mass="36327">MSLIEKVGLSKTISNVGPFYPQLIRKFIVNLPTDFNDPSSPDFQTIHIRGFKFKISPAVINGFLGNNLAPNCSPTVPSNEVLAFILSGGNLSSWPINGILVVALSVKYDILHKIDIANWFPSSHAFSVSITLGAFLYQICNDDIVDTRTFIYNQLLRHVESFGVKIPIALPRFFSGLLLHFNAEVLRESNAPGPAPKTLSLSYRLFQGSHVLDIVHDMHPSRGPCIFNTNDWEEDVVGFFVDRELASKIVNSLTTESRALSAFINLLSERRLEVDSLIHHLKTFAPFTSRGIVILNDISLWSKGGEVARWLSKRGNLKSEAIEHVK</sequence>
<evidence type="ECO:0000313" key="2">
    <source>
        <dbReference type="EnsemblPlants" id="MELO3C033438.2.1"/>
    </source>
</evidence>
<feature type="domain" description="Putative plant transposon protein" evidence="1">
    <location>
        <begin position="7"/>
        <end position="181"/>
    </location>
</feature>
<dbReference type="Gramene" id="MELO3C033438.2.1">
    <property type="protein sequence ID" value="MELO3C033438.2.1"/>
    <property type="gene ID" value="MELO3C033438.2"/>
</dbReference>
<dbReference type="EnsemblPlants" id="MELO3C033438.2.1">
    <property type="protein sequence ID" value="MELO3C033438.2.1"/>
    <property type="gene ID" value="MELO3C033438.2"/>
</dbReference>
<dbReference type="Pfam" id="PF20167">
    <property type="entry name" value="Transposase_32"/>
    <property type="match status" value="1"/>
</dbReference>
<organism evidence="2">
    <name type="scientific">Cucumis melo</name>
    <name type="common">Muskmelon</name>
    <dbReference type="NCBI Taxonomy" id="3656"/>
    <lineage>
        <taxon>Eukaryota</taxon>
        <taxon>Viridiplantae</taxon>
        <taxon>Streptophyta</taxon>
        <taxon>Embryophyta</taxon>
        <taxon>Tracheophyta</taxon>
        <taxon>Spermatophyta</taxon>
        <taxon>Magnoliopsida</taxon>
        <taxon>eudicotyledons</taxon>
        <taxon>Gunneridae</taxon>
        <taxon>Pentapetalae</taxon>
        <taxon>rosids</taxon>
        <taxon>fabids</taxon>
        <taxon>Cucurbitales</taxon>
        <taxon>Cucurbitaceae</taxon>
        <taxon>Benincaseae</taxon>
        <taxon>Cucumis</taxon>
    </lineage>
</organism>
<dbReference type="AlphaFoldDB" id="A0A9I9EGJ2"/>
<reference evidence="2" key="1">
    <citation type="submission" date="2023-03" db="UniProtKB">
        <authorList>
            <consortium name="EnsemblPlants"/>
        </authorList>
    </citation>
    <scope>IDENTIFICATION</scope>
</reference>
<proteinExistence type="predicted"/>
<protein>
    <recommendedName>
        <fullName evidence="1">Putative plant transposon protein domain-containing protein</fullName>
    </recommendedName>
</protein>
<accession>A0A9I9EGJ2</accession>
<evidence type="ECO:0000259" key="1">
    <source>
        <dbReference type="Pfam" id="PF20167"/>
    </source>
</evidence>